<name>A0A3B0X668_9ZZZZ</name>
<reference evidence="2" key="1">
    <citation type="submission" date="2018-06" db="EMBL/GenBank/DDBJ databases">
        <authorList>
            <person name="Zhirakovskaya E."/>
        </authorList>
    </citation>
    <scope>NUCLEOTIDE SEQUENCE</scope>
</reference>
<dbReference type="EMBL" id="UOFG01000197">
    <property type="protein sequence ID" value="VAW63221.1"/>
    <property type="molecule type" value="Genomic_DNA"/>
</dbReference>
<dbReference type="Pfam" id="PF13503">
    <property type="entry name" value="DUF4123"/>
    <property type="match status" value="1"/>
</dbReference>
<feature type="non-terminal residue" evidence="2">
    <location>
        <position position="339"/>
    </location>
</feature>
<dbReference type="InterPro" id="IPR025391">
    <property type="entry name" value="DUF4123"/>
</dbReference>
<dbReference type="AlphaFoldDB" id="A0A3B0X668"/>
<proteinExistence type="predicted"/>
<organism evidence="2">
    <name type="scientific">hydrothermal vent metagenome</name>
    <dbReference type="NCBI Taxonomy" id="652676"/>
    <lineage>
        <taxon>unclassified sequences</taxon>
        <taxon>metagenomes</taxon>
        <taxon>ecological metagenomes</taxon>
    </lineage>
</organism>
<evidence type="ECO:0000313" key="2">
    <source>
        <dbReference type="EMBL" id="VAW63221.1"/>
    </source>
</evidence>
<accession>A0A3B0X668</accession>
<evidence type="ECO:0000259" key="1">
    <source>
        <dbReference type="Pfam" id="PF13503"/>
    </source>
</evidence>
<feature type="domain" description="DUF4123" evidence="1">
    <location>
        <begin position="90"/>
        <end position="178"/>
    </location>
</feature>
<gene>
    <name evidence="2" type="ORF">MNBD_GAMMA11-1299</name>
</gene>
<protein>
    <submittedName>
        <fullName evidence="2">Predicted cell-wall-anchored protein SasA (LPXTG motif)</fullName>
    </submittedName>
</protein>
<sequence length="339" mass="38524">MAGERVRAMPVEALEKQTCTHEALEACVEQGSLYVIVDAIAHNDVSGFAAELVSDSASESASESTSESTSEVTCSSPVPDLNVSELVTEDAVPHLLKVSARFWRFLNRDIWQQGDDAPAPDWGLFLQLRDPELAFSVLLEHWRRWYRVELPDQMPAVFRFFDPRLIDAFLDVSSPAEQAVFFGPVCRLLLPQADGSARIYNAPVLADTHNTPGRNRLFIMRDKHLKAMELRRLEQRIPAFRAYLEKHFEDDFQYLQITDRDRFIREGLGRATEHGFFSEQATLGWLSLQLLHGPDFATTQPWAIDILNEKRHTLGNEDRADRLINAGFDKAVSRGREEI</sequence>